<name>A0A060C4I8_9BACT</name>
<accession>A0A060C4I8</accession>
<reference evidence="1" key="1">
    <citation type="journal article" date="2013" name="Environ. Microbiol.">
        <title>Seasonally variable intestinal metagenomes of the red palm weevil (Rhynchophorus ferrugineus).</title>
        <authorList>
            <person name="Jia S."/>
            <person name="Zhang X."/>
            <person name="Zhang G."/>
            <person name="Yin A."/>
            <person name="Zhang S."/>
            <person name="Li F."/>
            <person name="Wang L."/>
            <person name="Zhao D."/>
            <person name="Yun Q."/>
            <person name="Tala"/>
            <person name="Wang J."/>
            <person name="Sun G."/>
            <person name="Baabdullah M."/>
            <person name="Yu X."/>
            <person name="Hu S."/>
            <person name="Al-Mssallem I.S."/>
            <person name="Yu J."/>
        </authorList>
    </citation>
    <scope>NUCLEOTIDE SEQUENCE</scope>
</reference>
<dbReference type="InterPro" id="IPR023296">
    <property type="entry name" value="Glyco_hydro_beta-prop_sf"/>
</dbReference>
<dbReference type="EMBL" id="KF124272">
    <property type="protein sequence ID" value="AIA91588.1"/>
    <property type="molecule type" value="Genomic_DNA"/>
</dbReference>
<organism evidence="1">
    <name type="scientific">uncultured Prevotella sp</name>
    <dbReference type="NCBI Taxonomy" id="159272"/>
    <lineage>
        <taxon>Bacteria</taxon>
        <taxon>Pseudomonadati</taxon>
        <taxon>Bacteroidota</taxon>
        <taxon>Bacteroidia</taxon>
        <taxon>Bacteroidales</taxon>
        <taxon>Prevotellaceae</taxon>
        <taxon>Prevotella</taxon>
        <taxon>environmental samples</taxon>
    </lineage>
</organism>
<evidence type="ECO:0000313" key="1">
    <source>
        <dbReference type="EMBL" id="AIA91588.1"/>
    </source>
</evidence>
<proteinExistence type="predicted"/>
<protein>
    <submittedName>
        <fullName evidence="1">CAZy families GH43 protein</fullName>
    </submittedName>
</protein>
<dbReference type="AlphaFoldDB" id="A0A060C4I8"/>
<dbReference type="SUPFAM" id="SSF75005">
    <property type="entry name" value="Arabinanase/levansucrase/invertase"/>
    <property type="match status" value="1"/>
</dbReference>
<sequence>MGKFLSYATEDIHNTPIYQSENLVDWTFMGTAFTDENPARRFEPKGGLWAPDINYVNGKICIVLFDVGLGRGMDVRGSVLPLPTNPRVRLSIKENFFAVMK</sequence>
<dbReference type="Gene3D" id="2.115.10.20">
    <property type="entry name" value="Glycosyl hydrolase domain, family 43"/>
    <property type="match status" value="1"/>
</dbReference>